<dbReference type="InterPro" id="IPR056350">
    <property type="entry name" value="HAT_Syf1_central"/>
</dbReference>
<dbReference type="SUPFAM" id="SSF48452">
    <property type="entry name" value="TPR-like"/>
    <property type="match status" value="5"/>
</dbReference>
<evidence type="ECO:0000313" key="12">
    <source>
        <dbReference type="EnsemblMetazoa" id="PPA28652.1"/>
    </source>
</evidence>
<dbReference type="EnsemblMetazoa" id="PPA28652.1">
    <property type="protein sequence ID" value="PPA28652.1"/>
    <property type="gene ID" value="WBGene00118206"/>
</dbReference>
<dbReference type="PANTHER" id="PTHR11246">
    <property type="entry name" value="PRE-MRNA SPLICING FACTOR"/>
    <property type="match status" value="1"/>
</dbReference>
<dbReference type="PANTHER" id="PTHR11246:SF5">
    <property type="entry name" value="PRE-MRNA-SPLICING FACTOR SYF1"/>
    <property type="match status" value="1"/>
</dbReference>
<evidence type="ECO:0000256" key="2">
    <source>
        <dbReference type="ARBA" id="ARBA00008644"/>
    </source>
</evidence>
<dbReference type="InterPro" id="IPR055430">
    <property type="entry name" value="HAT_Syf1_CNRKL1_C"/>
</dbReference>
<dbReference type="GO" id="GO:0071014">
    <property type="term" value="C:post-mRNA release spliceosomal complex"/>
    <property type="evidence" value="ECO:0000318"/>
    <property type="project" value="GO_Central"/>
</dbReference>
<dbReference type="SMART" id="SM00386">
    <property type="entry name" value="HAT"/>
    <property type="match status" value="12"/>
</dbReference>
<comment type="subcellular location">
    <subcellularLocation>
        <location evidence="1">Nucleus</location>
    </subcellularLocation>
</comment>
<dbReference type="GO" id="GO:0000974">
    <property type="term" value="C:Prp19 complex"/>
    <property type="evidence" value="ECO:0000318"/>
    <property type="project" value="GO_Central"/>
</dbReference>
<sequence length="913" mass="105570">MVVTKSGSGNIISLGISNIRLPEQRSFAHNFDFWEAAAKDNILMTMPEKEKEGIDLKSMADATHEVAHGGQKAAKAVVVLEESDLPYEEDILKNQYSLRSWQRYIDHKKKSKAPLKQICQVYERALKIFERSYKLWFNYLRFRKRMIAHKCPTDVAFQHLSDAYERCLVYLHKMPRIWLEYCEIMMKRGLITETRRVFDRSLRALPVTQHMRIWPLYIDFLTSHDITETTIRCYRRYLKLNPLAREDFVEYLRKVDQLDEAAKQLANLVNEDRPVSEKGKTVHQLWSELAELISQNPTKVTSLNVDAILRQGIKRYSDQVGVLWCSLAEYYIRSAQFEKARDIYEEAMGSTKTVRDFTQIFDAYAKLEEREAAARVEQLDEENATEEDDLELEWLFARYEHLLERRPLLLNSVLLRQNPHNVHEWLNRVELYDGQPNKVIETYLEAVKTVSPKMQVGRLSSIWISFAKFYEKNKHVADARSIFEKAVEAPYVKVDELATVWCEYAEMEMRQKEFPRAVAVLKRAVAPPPRKTDYFDEGETVQTRVHKSLKVWSMYADLEECFGTVEKCRAVYDRVIDLRIATPQIVINYASFLEEHNYFEDGFKAYERGIALFKWPNVYDIWNLYLTKFIKRYGGNKLERARDLFEQCLDGCPPKFAKNIFLLYAQLEEKHGLARHAMSIYNRATKAVDKDDQYAMYNIYIKRAGEDFGLPHTRPIYEDAISSLPENKSRDMSMRYAAMERALGEIDRARAIYAHASEICDPRVYGIFWETWKEFELKHGNEDTVREMLRIKRSVQATYNTNINYMSAQMIAAGNPAMPGEGATGGDSMALLEARAQLVVEEKKASATGGNISFVRGASKTTKEATTENPDEIDIGDDDDEEGEGEGEEGDETEVSTRAVPSAVLGGLAPKDD</sequence>
<dbReference type="FunFam" id="1.25.40.10:FF:000137">
    <property type="entry name" value="Pre-mRNA-splicing factor syf1"/>
    <property type="match status" value="1"/>
</dbReference>
<dbReference type="InterPro" id="IPR045075">
    <property type="entry name" value="Syf1-like"/>
</dbReference>
<protein>
    <submittedName>
        <fullName evidence="12">Uncharacterized protein</fullName>
    </submittedName>
</protein>
<dbReference type="AlphaFoldDB" id="A0A2A6CZ65"/>
<evidence type="ECO:0000256" key="5">
    <source>
        <dbReference type="ARBA" id="ARBA00022737"/>
    </source>
</evidence>
<dbReference type="GO" id="GO:0071007">
    <property type="term" value="C:U2-type catalytic step 2 spliceosome"/>
    <property type="evidence" value="ECO:0000318"/>
    <property type="project" value="GO_Central"/>
</dbReference>
<dbReference type="FunFam" id="1.25.40.10:FF:001071">
    <property type="entry name" value="pre-mRNA-splicing factor SYF1-like"/>
    <property type="match status" value="1"/>
</dbReference>
<evidence type="ECO:0000259" key="9">
    <source>
        <dbReference type="Pfam" id="PF23220"/>
    </source>
</evidence>
<feature type="domain" description="Pre-mRNA-splicing factor SYF1 central HAT repeats" evidence="9">
    <location>
        <begin position="246"/>
        <end position="450"/>
    </location>
</feature>
<keyword evidence="6" id="KW-0508">mRNA splicing</keyword>
<accession>A0A8R1UJ69</accession>
<evidence type="ECO:0000256" key="7">
    <source>
        <dbReference type="ARBA" id="ARBA00023242"/>
    </source>
</evidence>
<dbReference type="Pfam" id="PF23220">
    <property type="entry name" value="HAT_Syf1_M"/>
    <property type="match status" value="1"/>
</dbReference>
<keyword evidence="5" id="KW-0677">Repeat</keyword>
<keyword evidence="3" id="KW-0507">mRNA processing</keyword>
<evidence type="ECO:0000256" key="4">
    <source>
        <dbReference type="ARBA" id="ARBA00022728"/>
    </source>
</evidence>
<proteinExistence type="inferred from homology"/>
<keyword evidence="13" id="KW-1185">Reference proteome</keyword>
<reference evidence="12" key="2">
    <citation type="submission" date="2022-06" db="UniProtKB">
        <authorList>
            <consortium name="EnsemblMetazoa"/>
        </authorList>
    </citation>
    <scope>IDENTIFICATION</scope>
    <source>
        <strain evidence="12">PS312</strain>
    </source>
</reference>
<evidence type="ECO:0000313" key="13">
    <source>
        <dbReference type="Proteomes" id="UP000005239"/>
    </source>
</evidence>
<feature type="domain" description="Pre-mRNA-splicing factor Syf1-like N-terminal HAT-repeats" evidence="11">
    <location>
        <begin position="83"/>
        <end position="242"/>
    </location>
</feature>
<evidence type="ECO:0000259" key="11">
    <source>
        <dbReference type="Pfam" id="PF23233"/>
    </source>
</evidence>
<dbReference type="OrthoDB" id="10067343at2759"/>
<dbReference type="GO" id="GO:0000398">
    <property type="term" value="P:mRNA splicing, via spliceosome"/>
    <property type="evidence" value="ECO:0000318"/>
    <property type="project" value="GO_Central"/>
</dbReference>
<organism evidence="12 13">
    <name type="scientific">Pristionchus pacificus</name>
    <name type="common">Parasitic nematode worm</name>
    <dbReference type="NCBI Taxonomy" id="54126"/>
    <lineage>
        <taxon>Eukaryota</taxon>
        <taxon>Metazoa</taxon>
        <taxon>Ecdysozoa</taxon>
        <taxon>Nematoda</taxon>
        <taxon>Chromadorea</taxon>
        <taxon>Rhabditida</taxon>
        <taxon>Rhabditina</taxon>
        <taxon>Diplogasteromorpha</taxon>
        <taxon>Diplogasteroidea</taxon>
        <taxon>Neodiplogasteridae</taxon>
        <taxon>Pristionchus</taxon>
    </lineage>
</organism>
<feature type="region of interest" description="Disordered" evidence="8">
    <location>
        <begin position="859"/>
        <end position="913"/>
    </location>
</feature>
<evidence type="ECO:0000256" key="8">
    <source>
        <dbReference type="SAM" id="MobiDB-lite"/>
    </source>
</evidence>
<dbReference type="Pfam" id="PF23233">
    <property type="entry name" value="HAT_Syf1_CNRKL1_N"/>
    <property type="match status" value="1"/>
</dbReference>
<dbReference type="InterPro" id="IPR003107">
    <property type="entry name" value="HAT"/>
</dbReference>
<keyword evidence="7" id="KW-0539">Nucleus</keyword>
<dbReference type="InterPro" id="IPR055433">
    <property type="entry name" value="HAT_Syf1-like_N"/>
</dbReference>
<dbReference type="Pfam" id="PF23231">
    <property type="entry name" value="HAT_Syf1_CNRKL1_C"/>
    <property type="match status" value="1"/>
</dbReference>
<gene>
    <name evidence="12" type="primary">WBGene00118206</name>
</gene>
<reference evidence="13" key="1">
    <citation type="journal article" date="2008" name="Nat. Genet.">
        <title>The Pristionchus pacificus genome provides a unique perspective on nematode lifestyle and parasitism.</title>
        <authorList>
            <person name="Dieterich C."/>
            <person name="Clifton S.W."/>
            <person name="Schuster L.N."/>
            <person name="Chinwalla A."/>
            <person name="Delehaunty K."/>
            <person name="Dinkelacker I."/>
            <person name="Fulton L."/>
            <person name="Fulton R."/>
            <person name="Godfrey J."/>
            <person name="Minx P."/>
            <person name="Mitreva M."/>
            <person name="Roeseler W."/>
            <person name="Tian H."/>
            <person name="Witte H."/>
            <person name="Yang S.P."/>
            <person name="Wilson R.K."/>
            <person name="Sommer R.J."/>
        </authorList>
    </citation>
    <scope>NUCLEOTIDE SEQUENCE [LARGE SCALE GENOMIC DNA]</scope>
    <source>
        <strain evidence="13">PS312</strain>
    </source>
</reference>
<dbReference type="FunFam" id="1.25.40.10:FF:000023">
    <property type="entry name" value="Pre-mRNA-splicing factor SYF1"/>
    <property type="match status" value="1"/>
</dbReference>
<evidence type="ECO:0000256" key="3">
    <source>
        <dbReference type="ARBA" id="ARBA00022664"/>
    </source>
</evidence>
<evidence type="ECO:0000256" key="6">
    <source>
        <dbReference type="ARBA" id="ARBA00023187"/>
    </source>
</evidence>
<keyword evidence="4" id="KW-0747">Spliceosome</keyword>
<feature type="domain" description="Pre-mRNA-splicing factor Syf1/CRNKL1-like C-terminal HAT-repeats" evidence="10">
    <location>
        <begin position="452"/>
        <end position="820"/>
    </location>
</feature>
<dbReference type="Gene3D" id="1.25.40.10">
    <property type="entry name" value="Tetratricopeptide repeat domain"/>
    <property type="match status" value="4"/>
</dbReference>
<dbReference type="InterPro" id="IPR011990">
    <property type="entry name" value="TPR-like_helical_dom_sf"/>
</dbReference>
<evidence type="ECO:0000259" key="10">
    <source>
        <dbReference type="Pfam" id="PF23231"/>
    </source>
</evidence>
<name>A0A2A6CZ65_PRIPA</name>
<feature type="compositionally biased region" description="Acidic residues" evidence="8">
    <location>
        <begin position="869"/>
        <end position="894"/>
    </location>
</feature>
<dbReference type="Proteomes" id="UP000005239">
    <property type="component" value="Unassembled WGS sequence"/>
</dbReference>
<evidence type="ECO:0000256" key="1">
    <source>
        <dbReference type="ARBA" id="ARBA00004123"/>
    </source>
</evidence>
<dbReference type="GO" id="GO:0000349">
    <property type="term" value="P:generation of catalytic spliceosome for first transesterification step"/>
    <property type="evidence" value="ECO:0000318"/>
    <property type="project" value="GO_Central"/>
</dbReference>
<comment type="similarity">
    <text evidence="2">Belongs to the crooked-neck family.</text>
</comment>
<accession>A0A2A6CZ65</accession>